<evidence type="ECO:0000313" key="2">
    <source>
        <dbReference type="Proteomes" id="UP000501991"/>
    </source>
</evidence>
<dbReference type="PANTHER" id="PTHR18964">
    <property type="entry name" value="ROK (REPRESSOR, ORF, KINASE) FAMILY"/>
    <property type="match status" value="1"/>
</dbReference>
<proteinExistence type="predicted"/>
<gene>
    <name evidence="1" type="ORF">G3580_19660</name>
</gene>
<dbReference type="Proteomes" id="UP000501991">
    <property type="component" value="Chromosome"/>
</dbReference>
<dbReference type="KEGG" id="azq:G3580_19660"/>
<dbReference type="Gene3D" id="3.30.420.40">
    <property type="match status" value="2"/>
</dbReference>
<evidence type="ECO:0000313" key="1">
    <source>
        <dbReference type="EMBL" id="QID19639.1"/>
    </source>
</evidence>
<sequence length="298" mass="30924">MRIGIDLGGTKIEAIALDAQGVARLRRRVPTPQGDYPATVAAIVDLVRGLEASLDARATVGIGTPGAPSRVDGRMKNANSTCLIGQPLQADLEAALGRPVRLANDANCLAVSEATDGAAAGAAVVFGVIVGTGVGGGIVVDGRPLVGANAIAGEWGHNPLADPEPARPCYCGRLGCVETWLSGPGLAADHAQHSGQRRDARQIVDAAAAGDADCERSLQRYEARLARALATVINILDPEVIVLGGGLSQLARLYENVPRLWVPHVFSDTIATRLVPPMHGDSSGVRGAAWLWPQEVRT</sequence>
<dbReference type="PANTHER" id="PTHR18964:SF174">
    <property type="entry name" value="D-ALLOSE KINASE-RELATED"/>
    <property type="match status" value="1"/>
</dbReference>
<dbReference type="InterPro" id="IPR043129">
    <property type="entry name" value="ATPase_NBD"/>
</dbReference>
<dbReference type="PROSITE" id="PS01125">
    <property type="entry name" value="ROK"/>
    <property type="match status" value="1"/>
</dbReference>
<dbReference type="SUPFAM" id="SSF53067">
    <property type="entry name" value="Actin-like ATPase domain"/>
    <property type="match status" value="1"/>
</dbReference>
<dbReference type="CDD" id="cd24066">
    <property type="entry name" value="ASKHA_NBD_ROK_EcFRK-like"/>
    <property type="match status" value="1"/>
</dbReference>
<reference evidence="1 2" key="1">
    <citation type="submission" date="2020-02" db="EMBL/GenBank/DDBJ databases">
        <title>Nitrogenibacter mangrovi gen. nov., sp. nov. isolated from mangrove sediment, a denitrifying betaproteobacterium.</title>
        <authorList>
            <person name="Liao H."/>
            <person name="Tian Y."/>
        </authorList>
    </citation>
    <scope>NUCLEOTIDE SEQUENCE [LARGE SCALE GENOMIC DNA]</scope>
    <source>
        <strain evidence="1 2">M9-3-2</strain>
    </source>
</reference>
<protein>
    <submittedName>
        <fullName evidence="1">ROK family protein</fullName>
    </submittedName>
</protein>
<dbReference type="EMBL" id="CP048836">
    <property type="protein sequence ID" value="QID19639.1"/>
    <property type="molecule type" value="Genomic_DNA"/>
</dbReference>
<dbReference type="InterPro" id="IPR049874">
    <property type="entry name" value="ROK_cs"/>
</dbReference>
<dbReference type="Pfam" id="PF00480">
    <property type="entry name" value="ROK"/>
    <property type="match status" value="1"/>
</dbReference>
<dbReference type="InterPro" id="IPR000600">
    <property type="entry name" value="ROK"/>
</dbReference>
<keyword evidence="2" id="KW-1185">Reference proteome</keyword>
<dbReference type="AlphaFoldDB" id="A0A6C1B9I2"/>
<organism evidence="1 2">
    <name type="scientific">Nitrogeniibacter mangrovi</name>
    <dbReference type="NCBI Taxonomy" id="2016596"/>
    <lineage>
        <taxon>Bacteria</taxon>
        <taxon>Pseudomonadati</taxon>
        <taxon>Pseudomonadota</taxon>
        <taxon>Betaproteobacteria</taxon>
        <taxon>Rhodocyclales</taxon>
        <taxon>Zoogloeaceae</taxon>
        <taxon>Nitrogeniibacter</taxon>
    </lineage>
</organism>
<accession>A0A6C1B9I2</accession>
<dbReference type="RefSeq" id="WP_173768445.1">
    <property type="nucleotide sequence ID" value="NZ_CP048836.1"/>
</dbReference>
<dbReference type="GO" id="GO:0004396">
    <property type="term" value="F:hexokinase activity"/>
    <property type="evidence" value="ECO:0007669"/>
    <property type="project" value="TreeGrafter"/>
</dbReference>
<name>A0A6C1B9I2_9RHOO</name>